<evidence type="ECO:0000313" key="1">
    <source>
        <dbReference type="EMBL" id="KAG6787684.1"/>
    </source>
</evidence>
<dbReference type="EMBL" id="JAAWWB010000002">
    <property type="protein sequence ID" value="KAG6787684.1"/>
    <property type="molecule type" value="Genomic_DNA"/>
</dbReference>
<name>A0A8X8DES9_POPTO</name>
<keyword evidence="2" id="KW-1185">Reference proteome</keyword>
<dbReference type="OrthoDB" id="812961at2759"/>
<evidence type="ECO:0000313" key="2">
    <source>
        <dbReference type="Proteomes" id="UP000886885"/>
    </source>
</evidence>
<accession>A0A8X8DES9</accession>
<reference evidence="1" key="1">
    <citation type="journal article" date="2020" name="bioRxiv">
        <title>Hybrid origin of Populus tomentosa Carr. identified through genome sequencing and phylogenomic analysis.</title>
        <authorList>
            <person name="An X."/>
            <person name="Gao K."/>
            <person name="Chen Z."/>
            <person name="Li J."/>
            <person name="Yang X."/>
            <person name="Yang X."/>
            <person name="Zhou J."/>
            <person name="Guo T."/>
            <person name="Zhao T."/>
            <person name="Huang S."/>
            <person name="Miao D."/>
            <person name="Khan W.U."/>
            <person name="Rao P."/>
            <person name="Ye M."/>
            <person name="Lei B."/>
            <person name="Liao W."/>
            <person name="Wang J."/>
            <person name="Ji L."/>
            <person name="Li Y."/>
            <person name="Guo B."/>
            <person name="Mustafa N.S."/>
            <person name="Li S."/>
            <person name="Yun Q."/>
            <person name="Keller S.R."/>
            <person name="Mao J."/>
            <person name="Zhang R."/>
            <person name="Strauss S.H."/>
        </authorList>
    </citation>
    <scope>NUCLEOTIDE SEQUENCE</scope>
    <source>
        <strain evidence="1">GM15</strain>
        <tissue evidence="1">Leaf</tissue>
    </source>
</reference>
<dbReference type="AlphaFoldDB" id="A0A8X8DES9"/>
<sequence>MVILSAKMKESSSCGKLLNHEQDFSKTPYSLFLCCKNLHSLVSKIDIVSLRSLCQNEFGGDDDEDTLLCLQSHHHVTPPAFPALMKVFANLKFLEIKLCSFPSSSSLHVSRLNCMIGDGDSIQCELIFAVKTAVLSSTRRSRDIPLKSDMKFDLSFVETTMFLLKKMMPHWPKTLKKVVFLSANMQGSGLRGSVFTGNQELGNFIDLISTSMVYESWLNWLKNPRNVTYWIKGLRNDEHSMLRENVWILYGLAFPWEKGRLTTTDIVVRESIMKELLGAFE</sequence>
<organism evidence="1 2">
    <name type="scientific">Populus tomentosa</name>
    <name type="common">Chinese white poplar</name>
    <dbReference type="NCBI Taxonomy" id="118781"/>
    <lineage>
        <taxon>Eukaryota</taxon>
        <taxon>Viridiplantae</taxon>
        <taxon>Streptophyta</taxon>
        <taxon>Embryophyta</taxon>
        <taxon>Tracheophyta</taxon>
        <taxon>Spermatophyta</taxon>
        <taxon>Magnoliopsida</taxon>
        <taxon>eudicotyledons</taxon>
        <taxon>Gunneridae</taxon>
        <taxon>Pentapetalae</taxon>
        <taxon>rosids</taxon>
        <taxon>fabids</taxon>
        <taxon>Malpighiales</taxon>
        <taxon>Salicaceae</taxon>
        <taxon>Saliceae</taxon>
        <taxon>Populus</taxon>
    </lineage>
</organism>
<protein>
    <submittedName>
        <fullName evidence="1">Uncharacterized protein</fullName>
    </submittedName>
</protein>
<comment type="caution">
    <text evidence="1">The sequence shown here is derived from an EMBL/GenBank/DDBJ whole genome shotgun (WGS) entry which is preliminary data.</text>
</comment>
<proteinExistence type="predicted"/>
<gene>
    <name evidence="1" type="ORF">POTOM_003727</name>
</gene>
<dbReference type="Proteomes" id="UP000886885">
    <property type="component" value="Chromosome 1D"/>
</dbReference>